<evidence type="ECO:0000256" key="1">
    <source>
        <dbReference type="ARBA" id="ARBA00004496"/>
    </source>
</evidence>
<dbReference type="Gene3D" id="3.30.260.10">
    <property type="entry name" value="TCP-1-like chaperonin intermediate domain"/>
    <property type="match status" value="1"/>
</dbReference>
<keyword evidence="6 8" id="KW-0067">ATP-binding</keyword>
<dbReference type="GO" id="GO:0051082">
    <property type="term" value="F:unfolded protein binding"/>
    <property type="evidence" value="ECO:0007669"/>
    <property type="project" value="InterPro"/>
</dbReference>
<keyword evidence="5 8" id="KW-0547">Nucleotide-binding</keyword>
<dbReference type="SUPFAM" id="SSF48592">
    <property type="entry name" value="GroEL equatorial domain-like"/>
    <property type="match status" value="1"/>
</dbReference>
<accession>A0A132NYB3</accession>
<evidence type="ECO:0000313" key="10">
    <source>
        <dbReference type="EMBL" id="KWX15043.1"/>
    </source>
</evidence>
<evidence type="ECO:0000256" key="9">
    <source>
        <dbReference type="RuleBase" id="RU004192"/>
    </source>
</evidence>
<dbReference type="InterPro" id="IPR002194">
    <property type="entry name" value="Chaperonin_TCP-1_CS"/>
</dbReference>
<gene>
    <name evidence="10" type="ORF">QR46_0931</name>
</gene>
<evidence type="ECO:0000256" key="6">
    <source>
        <dbReference type="ARBA" id="ARBA00022840"/>
    </source>
</evidence>
<evidence type="ECO:0000256" key="2">
    <source>
        <dbReference type="ARBA" id="ARBA00008020"/>
    </source>
</evidence>
<dbReference type="CDD" id="cd03338">
    <property type="entry name" value="TCP1_delta"/>
    <property type="match status" value="1"/>
</dbReference>
<reference evidence="10 11" key="1">
    <citation type="journal article" date="2015" name="Mol. Biochem. Parasitol.">
        <title>Identification of polymorphic genes for use in assemblage B genotyping assays through comparative genomics of multiple assemblage B Giardia duodenalis isolates.</title>
        <authorList>
            <person name="Wielinga C."/>
            <person name="Thompson R.C."/>
            <person name="Monis P."/>
            <person name="Ryan U."/>
        </authorList>
    </citation>
    <scope>NUCLEOTIDE SEQUENCE [LARGE SCALE GENOMIC DNA]</scope>
    <source>
        <strain evidence="10 11">BAH15c1</strain>
    </source>
</reference>
<dbReference type="PROSITE" id="PS00995">
    <property type="entry name" value="TCP1_3"/>
    <property type="match status" value="1"/>
</dbReference>
<dbReference type="PANTHER" id="PTHR11353">
    <property type="entry name" value="CHAPERONIN"/>
    <property type="match status" value="1"/>
</dbReference>
<dbReference type="GO" id="GO:0005737">
    <property type="term" value="C:cytoplasm"/>
    <property type="evidence" value="ECO:0007669"/>
    <property type="project" value="UniProtKB-SubCell"/>
</dbReference>
<dbReference type="InterPro" id="IPR053374">
    <property type="entry name" value="TCP-1_chaperonin"/>
</dbReference>
<dbReference type="GO" id="GO:0005524">
    <property type="term" value="F:ATP binding"/>
    <property type="evidence" value="ECO:0007669"/>
    <property type="project" value="UniProtKB-KW"/>
</dbReference>
<dbReference type="InterPro" id="IPR002423">
    <property type="entry name" value="Cpn60/GroEL/TCP-1"/>
</dbReference>
<evidence type="ECO:0000256" key="8">
    <source>
        <dbReference type="RuleBase" id="RU004187"/>
    </source>
</evidence>
<comment type="subcellular location">
    <subcellularLocation>
        <location evidence="1">Cytoplasm</location>
    </subcellularLocation>
</comment>
<keyword evidence="7 8" id="KW-0143">Chaperone</keyword>
<evidence type="ECO:0000256" key="7">
    <source>
        <dbReference type="ARBA" id="ARBA00023186"/>
    </source>
</evidence>
<dbReference type="GO" id="GO:0140662">
    <property type="term" value="F:ATP-dependent protein folding chaperone"/>
    <property type="evidence" value="ECO:0007669"/>
    <property type="project" value="InterPro"/>
</dbReference>
<dbReference type="InterPro" id="IPR027413">
    <property type="entry name" value="GROEL-like_equatorial_sf"/>
</dbReference>
<dbReference type="Gene3D" id="1.10.560.10">
    <property type="entry name" value="GroEL-like equatorial domain"/>
    <property type="match status" value="1"/>
</dbReference>
<evidence type="ECO:0000313" key="11">
    <source>
        <dbReference type="Proteomes" id="UP000070089"/>
    </source>
</evidence>
<dbReference type="VEuPathDB" id="GiardiaDB:QR46_0931"/>
<comment type="caution">
    <text evidence="10">The sequence shown here is derived from an EMBL/GenBank/DDBJ whole genome shotgun (WGS) entry which is preliminary data.</text>
</comment>
<dbReference type="InterPro" id="IPR027409">
    <property type="entry name" value="GroEL-like_apical_dom_sf"/>
</dbReference>
<evidence type="ECO:0000256" key="4">
    <source>
        <dbReference type="ARBA" id="ARBA00022490"/>
    </source>
</evidence>
<dbReference type="Gene3D" id="3.50.7.10">
    <property type="entry name" value="GroEL"/>
    <property type="match status" value="1"/>
</dbReference>
<dbReference type="EMBL" id="JXTI01000016">
    <property type="protein sequence ID" value="KWX15043.1"/>
    <property type="molecule type" value="Genomic_DNA"/>
</dbReference>
<evidence type="ECO:0000256" key="5">
    <source>
        <dbReference type="ARBA" id="ARBA00022741"/>
    </source>
</evidence>
<dbReference type="SUPFAM" id="SSF54849">
    <property type="entry name" value="GroEL-intermediate domain like"/>
    <property type="match status" value="1"/>
</dbReference>
<dbReference type="Pfam" id="PF00118">
    <property type="entry name" value="Cpn60_TCP1"/>
    <property type="match status" value="1"/>
</dbReference>
<dbReference type="InterPro" id="IPR017998">
    <property type="entry name" value="Chaperone_TCP-1"/>
</dbReference>
<organism evidence="10 11">
    <name type="scientific">Giardia duodenalis assemblage B</name>
    <dbReference type="NCBI Taxonomy" id="1394984"/>
    <lineage>
        <taxon>Eukaryota</taxon>
        <taxon>Metamonada</taxon>
        <taxon>Diplomonadida</taxon>
        <taxon>Hexamitidae</taxon>
        <taxon>Giardiinae</taxon>
        <taxon>Giardia</taxon>
    </lineage>
</organism>
<proteinExistence type="inferred from homology"/>
<keyword evidence="4" id="KW-0963">Cytoplasm</keyword>
<comment type="similarity">
    <text evidence="2 8">Belongs to the TCP-1 chaperonin family.</text>
</comment>
<dbReference type="Proteomes" id="UP000070089">
    <property type="component" value="Unassembled WGS sequence"/>
</dbReference>
<name>A0A132NYB3_GIAIN</name>
<dbReference type="OrthoDB" id="10248520at2759"/>
<dbReference type="FunFam" id="3.50.7.10:FF:000010">
    <property type="entry name" value="T-complex protein 1 subunit delta"/>
    <property type="match status" value="1"/>
</dbReference>
<sequence length="518" mass="56310">MAQLVRDESNEKQADVRVSNIQAAKGIFDLIRTSLGPRGLDKMVTTPKGDVLITNDGATIMKQLEARHPAARMLIELSQSQDIEAGDGTTTVVVLAGRLLSNCLDLFKLGIHPTAISEAYQAACDEAVKVVMSIARPIDLKNREELINICKTTLSSKVITNHSAHLAPLILDSVLRVSEHDNVDLSRIHVIKRLGGTVDESKLTTGLAFARRPTEGPGFCEKVKLGIARFCISPPKTDMEANLIVHDSDAIDRLLEQERKLTAKMCKKIASAGCNVLLLQKSIMREAVSDMALHFLKKLKVTVIDDIEREEIEFIATTTGATPVATIDEFTSDKLGSMGELTVVDGVTYISRDPADEAENVKTCTIIVRGANKLILDEAVRSVHDGLCAVRCLVKKGFIIPGGAAVETEIARCLYERSHSQTGVGQYCMRAFADAFEIIPLTLAENAGLSPITTLTELRRVHKEGGTTYGLDITRGGEISEMFSLNIIQPALVTISAITLATETTRMLLKIDDIVLGR</sequence>
<dbReference type="InterPro" id="IPR012717">
    <property type="entry name" value="Chap_CCT_delta"/>
</dbReference>
<dbReference type="GO" id="GO:0016887">
    <property type="term" value="F:ATP hydrolysis activity"/>
    <property type="evidence" value="ECO:0007669"/>
    <property type="project" value="InterPro"/>
</dbReference>
<dbReference type="SUPFAM" id="SSF52029">
    <property type="entry name" value="GroEL apical domain-like"/>
    <property type="match status" value="1"/>
</dbReference>
<dbReference type="PROSITE" id="PS00750">
    <property type="entry name" value="TCP1_1"/>
    <property type="match status" value="1"/>
</dbReference>
<dbReference type="PRINTS" id="PR00304">
    <property type="entry name" value="TCOMPLEXTCP1"/>
</dbReference>
<dbReference type="InterPro" id="IPR027410">
    <property type="entry name" value="TCP-1-like_intermed_sf"/>
</dbReference>
<protein>
    <recommendedName>
        <fullName evidence="3 9">T-complex protein 1 subunit delta</fullName>
    </recommendedName>
</protein>
<dbReference type="AlphaFoldDB" id="A0A132NYB3"/>
<dbReference type="NCBIfam" id="NF041083">
    <property type="entry name" value="thermosome_beta"/>
    <property type="match status" value="1"/>
</dbReference>
<evidence type="ECO:0000256" key="3">
    <source>
        <dbReference type="ARBA" id="ARBA00016107"/>
    </source>
</evidence>